<dbReference type="Proteomes" id="UP000594454">
    <property type="component" value="Chromosome 1"/>
</dbReference>
<sequence>MVFCTGRLESHYTARANACCQTRAAHGTCLQLCIALCRPQYCTPRQVLQPTPSATSALTHLLCTAADGSATRIHNYNDGGNSGELKSRTPHKTIHKPKLIAFFGERYS</sequence>
<proteinExistence type="predicted"/>
<evidence type="ECO:0000313" key="1">
    <source>
        <dbReference type="EMBL" id="CAD7078977.1"/>
    </source>
</evidence>
<gene>
    <name evidence="1" type="ORF">HERILL_LOCUS2216</name>
</gene>
<evidence type="ECO:0000313" key="2">
    <source>
        <dbReference type="Proteomes" id="UP000594454"/>
    </source>
</evidence>
<name>A0A7R8UDW2_HERIL</name>
<dbReference type="AlphaFoldDB" id="A0A7R8UDW2"/>
<keyword evidence="2" id="KW-1185">Reference proteome</keyword>
<dbReference type="InParanoid" id="A0A7R8UDW2"/>
<reference evidence="1 2" key="1">
    <citation type="submission" date="2020-11" db="EMBL/GenBank/DDBJ databases">
        <authorList>
            <person name="Wallbank WR R."/>
            <person name="Pardo Diaz C."/>
            <person name="Kozak K."/>
            <person name="Martin S."/>
            <person name="Jiggins C."/>
            <person name="Moest M."/>
            <person name="Warren A I."/>
            <person name="Generalovic N T."/>
            <person name="Byers J.R.P. K."/>
            <person name="Montejo-Kovacevich G."/>
            <person name="Yen C E."/>
        </authorList>
    </citation>
    <scope>NUCLEOTIDE SEQUENCE [LARGE SCALE GENOMIC DNA]</scope>
</reference>
<organism evidence="1 2">
    <name type="scientific">Hermetia illucens</name>
    <name type="common">Black soldier fly</name>
    <dbReference type="NCBI Taxonomy" id="343691"/>
    <lineage>
        <taxon>Eukaryota</taxon>
        <taxon>Metazoa</taxon>
        <taxon>Ecdysozoa</taxon>
        <taxon>Arthropoda</taxon>
        <taxon>Hexapoda</taxon>
        <taxon>Insecta</taxon>
        <taxon>Pterygota</taxon>
        <taxon>Neoptera</taxon>
        <taxon>Endopterygota</taxon>
        <taxon>Diptera</taxon>
        <taxon>Brachycera</taxon>
        <taxon>Stratiomyomorpha</taxon>
        <taxon>Stratiomyidae</taxon>
        <taxon>Hermetiinae</taxon>
        <taxon>Hermetia</taxon>
    </lineage>
</organism>
<protein>
    <submittedName>
        <fullName evidence="1">Uncharacterized protein</fullName>
    </submittedName>
</protein>
<dbReference type="EMBL" id="LR899009">
    <property type="protein sequence ID" value="CAD7078977.1"/>
    <property type="molecule type" value="Genomic_DNA"/>
</dbReference>
<accession>A0A7R8UDW2</accession>